<dbReference type="Proteomes" id="UP000324222">
    <property type="component" value="Unassembled WGS sequence"/>
</dbReference>
<keyword evidence="3" id="KW-1185">Reference proteome</keyword>
<comment type="caution">
    <text evidence="2">The sequence shown here is derived from an EMBL/GenBank/DDBJ whole genome shotgun (WGS) entry which is preliminary data.</text>
</comment>
<organism evidence="2 3">
    <name type="scientific">Portunus trituberculatus</name>
    <name type="common">Swimming crab</name>
    <name type="synonym">Neptunus trituberculatus</name>
    <dbReference type="NCBI Taxonomy" id="210409"/>
    <lineage>
        <taxon>Eukaryota</taxon>
        <taxon>Metazoa</taxon>
        <taxon>Ecdysozoa</taxon>
        <taxon>Arthropoda</taxon>
        <taxon>Crustacea</taxon>
        <taxon>Multicrustacea</taxon>
        <taxon>Malacostraca</taxon>
        <taxon>Eumalacostraca</taxon>
        <taxon>Eucarida</taxon>
        <taxon>Decapoda</taxon>
        <taxon>Pleocyemata</taxon>
        <taxon>Brachyura</taxon>
        <taxon>Eubrachyura</taxon>
        <taxon>Portunoidea</taxon>
        <taxon>Portunidae</taxon>
        <taxon>Portuninae</taxon>
        <taxon>Portunus</taxon>
    </lineage>
</organism>
<dbReference type="PANTHER" id="PTHR11412:SF146">
    <property type="entry name" value="CD109 ANTIGEN"/>
    <property type="match status" value="1"/>
</dbReference>
<evidence type="ECO:0000313" key="2">
    <source>
        <dbReference type="EMBL" id="MPC61618.1"/>
    </source>
</evidence>
<reference evidence="2 3" key="1">
    <citation type="submission" date="2019-05" db="EMBL/GenBank/DDBJ databases">
        <title>Another draft genome of Portunus trituberculatus and its Hox gene families provides insights of decapod evolution.</title>
        <authorList>
            <person name="Jeong J.-H."/>
            <person name="Song I."/>
            <person name="Kim S."/>
            <person name="Choi T."/>
            <person name="Kim D."/>
            <person name="Ryu S."/>
            <person name="Kim W."/>
        </authorList>
    </citation>
    <scope>NUCLEOTIDE SEQUENCE [LARGE SCALE GENOMIC DNA]</scope>
    <source>
        <tissue evidence="2">Muscle</tissue>
    </source>
</reference>
<evidence type="ECO:0000259" key="1">
    <source>
        <dbReference type="Pfam" id="PF07678"/>
    </source>
</evidence>
<dbReference type="PANTHER" id="PTHR11412">
    <property type="entry name" value="MACROGLOBULIN / COMPLEMENT"/>
    <property type="match status" value="1"/>
</dbReference>
<dbReference type="InterPro" id="IPR011626">
    <property type="entry name" value="Alpha-macroglobulin_TED"/>
</dbReference>
<proteinExistence type="predicted"/>
<sequence>MHLPVSFLTNSFPSLTSCVPSLLQVLTAVNVEYAAIARYQDEKGAFKMWPDSEPSVWLTAYILRTLWLANFQDWENLIYIDPSVVNQATAWMLEYQIHNGAFIETPNYTHPLDSKTNPPPYSRKNYKKGSVPLTAQVVLTLVAVLPSVKGNTRARVNIAKANAIRYLEQEQGRITDPYEMALVAWALTKADSSKKESAFSRLHNMKREHGNKIYWSREPISFNNLVYEDNQRPFMLPKDDQKWDAHAVETTSYALLVYVARDGIGILQENIVRFLAVMRELDGGLISTLVRDSVMAMEALVEYSYRARLRDVTDMRITIEHSSDPNFTVDVQIDNTQRLAELRSFDVRLRKMQGG</sequence>
<feature type="domain" description="Alpha-macroglobulin-like TED" evidence="1">
    <location>
        <begin position="27"/>
        <end position="303"/>
    </location>
</feature>
<dbReference type="Gene3D" id="1.50.10.20">
    <property type="match status" value="1"/>
</dbReference>
<dbReference type="Pfam" id="PF07678">
    <property type="entry name" value="TED_complement"/>
    <property type="match status" value="1"/>
</dbReference>
<dbReference type="EMBL" id="VSRR010018707">
    <property type="protein sequence ID" value="MPC61618.1"/>
    <property type="molecule type" value="Genomic_DNA"/>
</dbReference>
<dbReference type="SUPFAM" id="SSF48239">
    <property type="entry name" value="Terpenoid cyclases/Protein prenyltransferases"/>
    <property type="match status" value="1"/>
</dbReference>
<dbReference type="GO" id="GO:0005615">
    <property type="term" value="C:extracellular space"/>
    <property type="evidence" value="ECO:0007669"/>
    <property type="project" value="InterPro"/>
</dbReference>
<dbReference type="InterPro" id="IPR050473">
    <property type="entry name" value="A2M/Complement_sys"/>
</dbReference>
<protein>
    <submittedName>
        <fullName evidence="2">CD109 antigen</fullName>
    </submittedName>
</protein>
<dbReference type="InterPro" id="IPR008930">
    <property type="entry name" value="Terpenoid_cyclase/PrenylTrfase"/>
</dbReference>
<dbReference type="AlphaFoldDB" id="A0A5B7GXN1"/>
<dbReference type="OrthoDB" id="6359008at2759"/>
<name>A0A5B7GXN1_PORTR</name>
<evidence type="ECO:0000313" key="3">
    <source>
        <dbReference type="Proteomes" id="UP000324222"/>
    </source>
</evidence>
<gene>
    <name evidence="2" type="primary">Cd109</name>
    <name evidence="2" type="ORF">E2C01_055692</name>
</gene>
<accession>A0A5B7GXN1</accession>